<evidence type="ECO:0000256" key="7">
    <source>
        <dbReference type="SAM" id="MobiDB-lite"/>
    </source>
</evidence>
<sequence>MSNSAPPRQPPKQKLVSLSREVVEAFRPARVFKNTSQTPEEGAEPSSLQISSIAFDDSGERAVTAGDDDVFILFDARKGKKLKTLYSKKYGISHARFTHKSTNIIHASTKNDHALRYHSMHDNKYLAYFQGHTATVRSLHMNPVDDTFVSAGDDGTVRLWDLRMQACKGLVNDIGGSTIAAFDSSGCVFAVACTQNQTVFLFDASTSDDAPFAHQPLIDHELAKISAPPPRPHFTSIAFSNNGHYLLVGTDRGTHYILDAFELNIVRRLEGHVGLGRMSGEEVSWSADSNYVFSGSGDGSVLVWDMTPPKGETKLEAPRGSPPPTLTPSITLRPPGEGDISPARAVAFNPRYSLLGVGGQEFSLWLSQSATQVEEGW</sequence>
<dbReference type="GO" id="GO:0003682">
    <property type="term" value="F:chromatin binding"/>
    <property type="evidence" value="ECO:0007669"/>
    <property type="project" value="TreeGrafter"/>
</dbReference>
<dbReference type="PANTHER" id="PTHR19861">
    <property type="entry name" value="WD40 REPEAT PROTEIN SWD2"/>
    <property type="match status" value="1"/>
</dbReference>
<evidence type="ECO:0000313" key="9">
    <source>
        <dbReference type="Proteomes" id="UP000053611"/>
    </source>
</evidence>
<evidence type="ECO:0000256" key="4">
    <source>
        <dbReference type="ARBA" id="ARBA00022737"/>
    </source>
</evidence>
<comment type="subcellular location">
    <subcellularLocation>
        <location evidence="1">Nucleus</location>
    </subcellularLocation>
</comment>
<dbReference type="PROSITE" id="PS50294">
    <property type="entry name" value="WD_REPEATS_REGION"/>
    <property type="match status" value="1"/>
</dbReference>
<evidence type="ECO:0000256" key="1">
    <source>
        <dbReference type="ARBA" id="ARBA00004123"/>
    </source>
</evidence>
<dbReference type="SUPFAM" id="SSF50978">
    <property type="entry name" value="WD40 repeat-like"/>
    <property type="match status" value="1"/>
</dbReference>
<proteinExistence type="inferred from homology"/>
<dbReference type="SMART" id="SM00320">
    <property type="entry name" value="WD40"/>
    <property type="match status" value="5"/>
</dbReference>
<dbReference type="GO" id="GO:0048188">
    <property type="term" value="C:Set1C/COMPASS complex"/>
    <property type="evidence" value="ECO:0007669"/>
    <property type="project" value="TreeGrafter"/>
</dbReference>
<dbReference type="EMBL" id="KQ087180">
    <property type="protein sequence ID" value="KLT45658.1"/>
    <property type="molecule type" value="Genomic_DNA"/>
</dbReference>
<keyword evidence="5" id="KW-0539">Nucleus</keyword>
<dbReference type="RefSeq" id="XP_018282149.1">
    <property type="nucleotide sequence ID" value="XM_018421925.1"/>
</dbReference>
<dbReference type="Proteomes" id="UP000053611">
    <property type="component" value="Unassembled WGS sequence"/>
</dbReference>
<evidence type="ECO:0000313" key="8">
    <source>
        <dbReference type="EMBL" id="KLT45658.1"/>
    </source>
</evidence>
<dbReference type="FunFam" id="2.130.10.10:FF:001194">
    <property type="entry name" value="Unplaced genomic scaffold supercont1.1, whole genome shotgun sequence"/>
    <property type="match status" value="1"/>
</dbReference>
<evidence type="ECO:0000256" key="3">
    <source>
        <dbReference type="ARBA" id="ARBA00022574"/>
    </source>
</evidence>
<organism evidence="8 9">
    <name type="scientific">Cutaneotrichosporon oleaginosum</name>
    <dbReference type="NCBI Taxonomy" id="879819"/>
    <lineage>
        <taxon>Eukaryota</taxon>
        <taxon>Fungi</taxon>
        <taxon>Dikarya</taxon>
        <taxon>Basidiomycota</taxon>
        <taxon>Agaricomycotina</taxon>
        <taxon>Tremellomycetes</taxon>
        <taxon>Trichosporonales</taxon>
        <taxon>Trichosporonaceae</taxon>
        <taxon>Cutaneotrichosporon</taxon>
    </lineage>
</organism>
<gene>
    <name evidence="8" type="ORF">CC85DRAFT_282277</name>
</gene>
<name>A0A0J0XX93_9TREE</name>
<dbReference type="GeneID" id="28982528"/>
<evidence type="ECO:0000256" key="2">
    <source>
        <dbReference type="ARBA" id="ARBA00005616"/>
    </source>
</evidence>
<feature type="repeat" description="WD" evidence="6">
    <location>
        <begin position="283"/>
        <end position="306"/>
    </location>
</feature>
<dbReference type="Gene3D" id="2.130.10.10">
    <property type="entry name" value="YVTN repeat-like/Quinoprotein amine dehydrogenase"/>
    <property type="match status" value="2"/>
</dbReference>
<accession>A0A0J0XX93</accession>
<evidence type="ECO:0000256" key="5">
    <source>
        <dbReference type="ARBA" id="ARBA00023242"/>
    </source>
</evidence>
<feature type="repeat" description="WD" evidence="6">
    <location>
        <begin position="129"/>
        <end position="163"/>
    </location>
</feature>
<protein>
    <submittedName>
        <fullName evidence="8">WD40 repeat-like protein</fullName>
    </submittedName>
</protein>
<evidence type="ECO:0000256" key="6">
    <source>
        <dbReference type="PROSITE-ProRule" id="PRU00221"/>
    </source>
</evidence>
<dbReference type="PANTHER" id="PTHR19861:SF0">
    <property type="entry name" value="WD REPEAT-CONTAINING PROTEIN 82"/>
    <property type="match status" value="1"/>
</dbReference>
<dbReference type="PROSITE" id="PS00678">
    <property type="entry name" value="WD_REPEATS_1"/>
    <property type="match status" value="1"/>
</dbReference>
<dbReference type="STRING" id="879819.A0A0J0XX93"/>
<keyword evidence="9" id="KW-1185">Reference proteome</keyword>
<keyword evidence="4" id="KW-0677">Repeat</keyword>
<feature type="region of interest" description="Disordered" evidence="7">
    <location>
        <begin position="309"/>
        <end position="335"/>
    </location>
</feature>
<reference evidence="8 9" key="1">
    <citation type="submission" date="2015-03" db="EMBL/GenBank/DDBJ databases">
        <title>Genomics and transcriptomics of the oil-accumulating basidiomycete yeast T. oleaginosus allow insights into substrate utilization and the diverse evolutionary trajectories of mating systems in fungi.</title>
        <authorList>
            <consortium name="DOE Joint Genome Institute"/>
            <person name="Kourist R."/>
            <person name="Kracht O."/>
            <person name="Bracharz F."/>
            <person name="Lipzen A."/>
            <person name="Nolan M."/>
            <person name="Ohm R."/>
            <person name="Grigoriev I."/>
            <person name="Sun S."/>
            <person name="Heitman J."/>
            <person name="Bruck T."/>
            <person name="Nowrousian M."/>
        </authorList>
    </citation>
    <scope>NUCLEOTIDE SEQUENCE [LARGE SCALE GENOMIC DNA]</scope>
    <source>
        <strain evidence="8 9">IBC0246</strain>
    </source>
</reference>
<dbReference type="GO" id="GO:0016070">
    <property type="term" value="P:RNA metabolic process"/>
    <property type="evidence" value="ECO:0007669"/>
    <property type="project" value="UniProtKB-ARBA"/>
</dbReference>
<dbReference type="Pfam" id="PF00400">
    <property type="entry name" value="WD40"/>
    <property type="match status" value="2"/>
</dbReference>
<dbReference type="PROSITE" id="PS50082">
    <property type="entry name" value="WD_REPEATS_2"/>
    <property type="match status" value="2"/>
</dbReference>
<comment type="similarity">
    <text evidence="2">Belongs to the WD repeat SWD2 family.</text>
</comment>
<keyword evidence="3 6" id="KW-0853">WD repeat</keyword>
<dbReference type="InterPro" id="IPR037867">
    <property type="entry name" value="Swd2/WDR82"/>
</dbReference>
<dbReference type="InterPro" id="IPR015943">
    <property type="entry name" value="WD40/YVTN_repeat-like_dom_sf"/>
</dbReference>
<dbReference type="InterPro" id="IPR001680">
    <property type="entry name" value="WD40_rpt"/>
</dbReference>
<dbReference type="OrthoDB" id="27537at2759"/>
<dbReference type="InterPro" id="IPR019775">
    <property type="entry name" value="WD40_repeat_CS"/>
</dbReference>
<dbReference type="AlphaFoldDB" id="A0A0J0XX93"/>
<dbReference type="InterPro" id="IPR036322">
    <property type="entry name" value="WD40_repeat_dom_sf"/>
</dbReference>